<proteinExistence type="predicted"/>
<protein>
    <submittedName>
        <fullName evidence="1">Uncharacterized protein</fullName>
    </submittedName>
</protein>
<comment type="caution">
    <text evidence="1">The sequence shown here is derived from an EMBL/GenBank/DDBJ whole genome shotgun (WGS) entry which is preliminary data.</text>
</comment>
<dbReference type="EMBL" id="VIWX01000002">
    <property type="protein sequence ID" value="TWF95830.1"/>
    <property type="molecule type" value="Genomic_DNA"/>
</dbReference>
<sequence length="129" mass="11882">MGSEVGGSVVSLGSEGWVVSEGCVGCGLGSLGTGVLVDGVELGCSDVVDGAGSRVADGSVDVVTATGSGSAIACVVGAGCGALGTEGGVPGLCSGSVSCGRYCLAGAAPWARAALAVPGVATSSARVCE</sequence>
<evidence type="ECO:0000313" key="1">
    <source>
        <dbReference type="EMBL" id="TWF95830.1"/>
    </source>
</evidence>
<evidence type="ECO:0000313" key="2">
    <source>
        <dbReference type="Proteomes" id="UP000316184"/>
    </source>
</evidence>
<name>A0A561U8Y6_9PSEU</name>
<dbReference type="Proteomes" id="UP000316184">
    <property type="component" value="Unassembled WGS sequence"/>
</dbReference>
<dbReference type="AlphaFoldDB" id="A0A561U8Y6"/>
<reference evidence="1 2" key="1">
    <citation type="submission" date="2019-06" db="EMBL/GenBank/DDBJ databases">
        <title>Sequencing the genomes of 1000 actinobacteria strains.</title>
        <authorList>
            <person name="Klenk H.-P."/>
        </authorList>
    </citation>
    <scope>NUCLEOTIDE SEQUENCE [LARGE SCALE GENOMIC DNA]</scope>
    <source>
        <strain evidence="1 2">DSM 46699</strain>
    </source>
</reference>
<accession>A0A561U8Y6</accession>
<keyword evidence="2" id="KW-1185">Reference proteome</keyword>
<gene>
    <name evidence="1" type="ORF">FHU35_12830</name>
</gene>
<organism evidence="1 2">
    <name type="scientific">Saccharopolyspora dendranthemae</name>
    <dbReference type="NCBI Taxonomy" id="1181886"/>
    <lineage>
        <taxon>Bacteria</taxon>
        <taxon>Bacillati</taxon>
        <taxon>Actinomycetota</taxon>
        <taxon>Actinomycetes</taxon>
        <taxon>Pseudonocardiales</taxon>
        <taxon>Pseudonocardiaceae</taxon>
        <taxon>Saccharopolyspora</taxon>
    </lineage>
</organism>